<evidence type="ECO:0000256" key="1">
    <source>
        <dbReference type="SAM" id="Coils"/>
    </source>
</evidence>
<proteinExistence type="predicted"/>
<feature type="compositionally biased region" description="Polar residues" evidence="2">
    <location>
        <begin position="199"/>
        <end position="248"/>
    </location>
</feature>
<evidence type="ECO:0000313" key="4">
    <source>
        <dbReference type="Proteomes" id="UP000037510"/>
    </source>
</evidence>
<keyword evidence="3" id="KW-0378">Hydrolase</keyword>
<keyword evidence="3" id="KW-0255">Endonuclease</keyword>
<keyword evidence="1" id="KW-0175">Coiled coil</keyword>
<accession>A0A0L7LIY0</accession>
<dbReference type="GO" id="GO:0004519">
    <property type="term" value="F:endonuclease activity"/>
    <property type="evidence" value="ECO:0007669"/>
    <property type="project" value="UniProtKB-KW"/>
</dbReference>
<protein>
    <submittedName>
        <fullName evidence="3">Endonuclease-reverse transcriptase</fullName>
    </submittedName>
</protein>
<feature type="compositionally biased region" description="Basic and acidic residues" evidence="2">
    <location>
        <begin position="253"/>
        <end position="267"/>
    </location>
</feature>
<keyword evidence="3" id="KW-0695">RNA-directed DNA polymerase</keyword>
<gene>
    <name evidence="3" type="ORF">OBRU01_07345</name>
</gene>
<organism evidence="3 4">
    <name type="scientific">Operophtera brumata</name>
    <name type="common">Winter moth</name>
    <name type="synonym">Phalaena brumata</name>
    <dbReference type="NCBI Taxonomy" id="104452"/>
    <lineage>
        <taxon>Eukaryota</taxon>
        <taxon>Metazoa</taxon>
        <taxon>Ecdysozoa</taxon>
        <taxon>Arthropoda</taxon>
        <taxon>Hexapoda</taxon>
        <taxon>Insecta</taxon>
        <taxon>Pterygota</taxon>
        <taxon>Neoptera</taxon>
        <taxon>Endopterygota</taxon>
        <taxon>Lepidoptera</taxon>
        <taxon>Glossata</taxon>
        <taxon>Ditrysia</taxon>
        <taxon>Geometroidea</taxon>
        <taxon>Geometridae</taxon>
        <taxon>Larentiinae</taxon>
        <taxon>Operophtera</taxon>
    </lineage>
</organism>
<feature type="coiled-coil region" evidence="1">
    <location>
        <begin position="1"/>
        <end position="75"/>
    </location>
</feature>
<dbReference type="Proteomes" id="UP000037510">
    <property type="component" value="Unassembled WGS sequence"/>
</dbReference>
<keyword evidence="3" id="KW-0540">Nuclease</keyword>
<comment type="caution">
    <text evidence="3">The sequence shown here is derived from an EMBL/GenBank/DDBJ whole genome shotgun (WGS) entry which is preliminary data.</text>
</comment>
<feature type="region of interest" description="Disordered" evidence="2">
    <location>
        <begin position="198"/>
        <end position="281"/>
    </location>
</feature>
<keyword evidence="4" id="KW-1185">Reference proteome</keyword>
<dbReference type="GO" id="GO:0003964">
    <property type="term" value="F:RNA-directed DNA polymerase activity"/>
    <property type="evidence" value="ECO:0007669"/>
    <property type="project" value="UniProtKB-KW"/>
</dbReference>
<feature type="compositionally biased region" description="Polar residues" evidence="2">
    <location>
        <begin position="268"/>
        <end position="281"/>
    </location>
</feature>
<reference evidence="3 4" key="1">
    <citation type="journal article" date="2015" name="Genome Biol. Evol.">
        <title>The genome of winter moth (Operophtera brumata) provides a genomic perspective on sexual dimorphism and phenology.</title>
        <authorList>
            <person name="Derks M.F."/>
            <person name="Smit S."/>
            <person name="Salis L."/>
            <person name="Schijlen E."/>
            <person name="Bossers A."/>
            <person name="Mateman C."/>
            <person name="Pijl A.S."/>
            <person name="de Ridder D."/>
            <person name="Groenen M.A."/>
            <person name="Visser M.E."/>
            <person name="Megens H.J."/>
        </authorList>
    </citation>
    <scope>NUCLEOTIDE SEQUENCE [LARGE SCALE GENOMIC DNA]</scope>
    <source>
        <strain evidence="3">WM2013NL</strain>
        <tissue evidence="3">Head and thorax</tissue>
    </source>
</reference>
<dbReference type="EMBL" id="JTDY01000895">
    <property type="protein sequence ID" value="KOB75518.1"/>
    <property type="molecule type" value="Genomic_DNA"/>
</dbReference>
<keyword evidence="3" id="KW-0808">Transferase</keyword>
<evidence type="ECO:0000256" key="2">
    <source>
        <dbReference type="SAM" id="MobiDB-lite"/>
    </source>
</evidence>
<evidence type="ECO:0000313" key="3">
    <source>
        <dbReference type="EMBL" id="KOB75518.1"/>
    </source>
</evidence>
<sequence length="281" mass="32975">MEELINLIRNLQSKFEEQTNEIRDMKQSIPQTINSNIDTKFANLELKYNTLQKSVDMQSQRIQQLERKIRKKNLIFFGVEESERNYFDLQQGILDILEQKMGLNCNETNIEEVRRLGMKDDGKKRPIVVTLNTLGVKINILKNKKKLDCTPYYIKEDFPPEILEERKKLSAQLLEERNNGRKAFLKYNKLIIIPEEQENQQLQKTKRNQNPNKRNLSESPENTSGYSGKNNTQKNPSKKQNSNIQQYMVKQPDQNKDLHSTSPHIDKTSTVLSQPRLNIKN</sequence>
<dbReference type="AlphaFoldDB" id="A0A0L7LIY0"/>
<name>A0A0L7LIY0_OPEBR</name>
<keyword evidence="3" id="KW-0548">Nucleotidyltransferase</keyword>